<dbReference type="PANTHER" id="PTHR43792:SF8">
    <property type="entry name" value="[RIBOSOMAL PROTEIN US5]-ALANINE N-ACETYLTRANSFERASE"/>
    <property type="match status" value="1"/>
</dbReference>
<reference evidence="5 6" key="1">
    <citation type="submission" date="2019-07" db="EMBL/GenBank/DDBJ databases">
        <title>Rhodococcus cavernicolus sp. nov., isolated from a cave.</title>
        <authorList>
            <person name="Lee S.D."/>
        </authorList>
    </citation>
    <scope>NUCLEOTIDE SEQUENCE [LARGE SCALE GENOMIC DNA]</scope>
    <source>
        <strain evidence="5 6">C1-24</strain>
    </source>
</reference>
<feature type="domain" description="N-acetyltransferase" evidence="4">
    <location>
        <begin position="38"/>
        <end position="201"/>
    </location>
</feature>
<protein>
    <submittedName>
        <fullName evidence="5">GNAT family N-acetyltransferase</fullName>
    </submittedName>
</protein>
<evidence type="ECO:0000256" key="2">
    <source>
        <dbReference type="ARBA" id="ARBA00023315"/>
    </source>
</evidence>
<evidence type="ECO:0000313" key="5">
    <source>
        <dbReference type="EMBL" id="KAA0021584.1"/>
    </source>
</evidence>
<dbReference type="AlphaFoldDB" id="A0A5A7S7Y1"/>
<dbReference type="InterPro" id="IPR016181">
    <property type="entry name" value="Acyl_CoA_acyltransferase"/>
</dbReference>
<accession>A0A5A7S7Y1</accession>
<dbReference type="Gene3D" id="3.40.630.30">
    <property type="match status" value="2"/>
</dbReference>
<evidence type="ECO:0000259" key="4">
    <source>
        <dbReference type="PROSITE" id="PS51186"/>
    </source>
</evidence>
<keyword evidence="2" id="KW-0012">Acyltransferase</keyword>
<dbReference type="SUPFAM" id="SSF55729">
    <property type="entry name" value="Acyl-CoA N-acyltransferases (Nat)"/>
    <property type="match status" value="2"/>
</dbReference>
<organism evidence="5 6">
    <name type="scientific">Antrihabitans cavernicola</name>
    <dbReference type="NCBI Taxonomy" id="2495913"/>
    <lineage>
        <taxon>Bacteria</taxon>
        <taxon>Bacillati</taxon>
        <taxon>Actinomycetota</taxon>
        <taxon>Actinomycetes</taxon>
        <taxon>Mycobacteriales</taxon>
        <taxon>Nocardiaceae</taxon>
        <taxon>Antrihabitans</taxon>
    </lineage>
</organism>
<dbReference type="InterPro" id="IPR000182">
    <property type="entry name" value="GNAT_dom"/>
</dbReference>
<evidence type="ECO:0000256" key="3">
    <source>
        <dbReference type="ARBA" id="ARBA00038502"/>
    </source>
</evidence>
<proteinExistence type="inferred from homology"/>
<comment type="caution">
    <text evidence="5">The sequence shown here is derived from an EMBL/GenBank/DDBJ whole genome shotgun (WGS) entry which is preliminary data.</text>
</comment>
<keyword evidence="1 5" id="KW-0808">Transferase</keyword>
<dbReference type="PROSITE" id="PS51186">
    <property type="entry name" value="GNAT"/>
    <property type="match status" value="1"/>
</dbReference>
<gene>
    <name evidence="5" type="ORF">FOY51_18735</name>
</gene>
<dbReference type="PANTHER" id="PTHR43792">
    <property type="entry name" value="GNAT FAMILY, PUTATIVE (AFU_ORTHOLOGUE AFUA_3G00765)-RELATED-RELATED"/>
    <property type="match status" value="1"/>
</dbReference>
<evidence type="ECO:0000313" key="6">
    <source>
        <dbReference type="Proteomes" id="UP000322244"/>
    </source>
</evidence>
<dbReference type="EMBL" id="VLNY01000009">
    <property type="protein sequence ID" value="KAA0021584.1"/>
    <property type="molecule type" value="Genomic_DNA"/>
</dbReference>
<dbReference type="GO" id="GO:0008999">
    <property type="term" value="F:protein-N-terminal-alanine acetyltransferase activity"/>
    <property type="evidence" value="ECO:0007669"/>
    <property type="project" value="TreeGrafter"/>
</dbReference>
<dbReference type="Proteomes" id="UP000322244">
    <property type="component" value="Unassembled WGS sequence"/>
</dbReference>
<dbReference type="Pfam" id="PF13302">
    <property type="entry name" value="Acetyltransf_3"/>
    <property type="match status" value="1"/>
</dbReference>
<evidence type="ECO:0000256" key="1">
    <source>
        <dbReference type="ARBA" id="ARBA00022679"/>
    </source>
</evidence>
<dbReference type="InterPro" id="IPR051531">
    <property type="entry name" value="N-acetyltransferase"/>
</dbReference>
<comment type="similarity">
    <text evidence="3">Belongs to the acetyltransferase family. RimJ subfamily.</text>
</comment>
<sequence length="432" mass="47599">MCMTRLARDMAPHDTLSRIKIISKTTKIGPQKINGRTLVLRRPRVSDAAEWRRISIRDRELDEPFAPTSTLSWDQRHTFEQWVRTCVALRRQQREGRTVPFVLEVDGRFAGRCAIAWVEPGLPSAELSIWIDGELAGGGVAMLAGAMMIDFAFDTMGLELITAGTGVENVRVNRVCEFMGMHLDATMDSFFDAGGMRKTYNLWTFTRADIPAGGFARQVIERRRPAAVAAPAGAAKPERVRTAQRILATVYGARMSSAMTTQALVRSLQHPPHVALGPKTVTPGQVTLRDRRKADLSVLREILPPHADAELPFAIELDGVLVGECWLRQIHNCAAELGFSIVSCSAESQIRTAAAELLVDYAFEVGCERLWIAVPAGGAPERELASNLGMHNEGLLIRFQHDGTRTDNELWAVTAARRGRPVAAPDDRCVAL</sequence>
<name>A0A5A7S7Y1_9NOCA</name>
<dbReference type="GO" id="GO:0005737">
    <property type="term" value="C:cytoplasm"/>
    <property type="evidence" value="ECO:0007669"/>
    <property type="project" value="TreeGrafter"/>
</dbReference>
<dbReference type="OrthoDB" id="5242221at2"/>
<keyword evidence="6" id="KW-1185">Reference proteome</keyword>